<proteinExistence type="inferred from homology"/>
<gene>
    <name evidence="17" type="ORF">NKI27_04670</name>
</gene>
<dbReference type="InterPro" id="IPR007867">
    <property type="entry name" value="GMC_OxRtase_C"/>
</dbReference>
<dbReference type="Pfam" id="PF05199">
    <property type="entry name" value="GMC_oxred_C"/>
    <property type="match status" value="1"/>
</dbReference>
<evidence type="ECO:0000256" key="9">
    <source>
        <dbReference type="ARBA" id="ARBA00023221"/>
    </source>
</evidence>
<evidence type="ECO:0000256" key="8">
    <source>
        <dbReference type="ARBA" id="ARBA00023166"/>
    </source>
</evidence>
<evidence type="ECO:0000256" key="14">
    <source>
        <dbReference type="ARBA" id="ARBA00049744"/>
    </source>
</evidence>
<keyword evidence="10" id="KW-0413">Isomerase</keyword>
<feature type="domain" description="Glucose-methanol-choline oxidoreductase C-terminal" evidence="16">
    <location>
        <begin position="459"/>
        <end position="513"/>
    </location>
</feature>
<comment type="cofactor">
    <cofactor evidence="1">
        <name>FAD</name>
        <dbReference type="ChEBI" id="CHEBI:57692"/>
    </cofactor>
</comment>
<dbReference type="EC" id="5.3.3.1" evidence="11"/>
<accession>A0ABY6N4J2</accession>
<evidence type="ECO:0000256" key="3">
    <source>
        <dbReference type="ARBA" id="ARBA00022548"/>
    </source>
</evidence>
<evidence type="ECO:0000256" key="2">
    <source>
        <dbReference type="ARBA" id="ARBA00010790"/>
    </source>
</evidence>
<keyword evidence="18" id="KW-1185">Reference proteome</keyword>
<dbReference type="InterPro" id="IPR036188">
    <property type="entry name" value="FAD/NAD-bd_sf"/>
</dbReference>
<evidence type="ECO:0000256" key="12">
    <source>
        <dbReference type="ARBA" id="ARBA00049645"/>
    </source>
</evidence>
<dbReference type="PANTHER" id="PTHR47470:SF1">
    <property type="entry name" value="FAD-DEPENDENT OXIDOREDUCTASE 2 FAD BINDING DOMAIN-CONTAINING PROTEIN"/>
    <property type="match status" value="1"/>
</dbReference>
<dbReference type="Proteomes" id="UP001163739">
    <property type="component" value="Chromosome"/>
</dbReference>
<evidence type="ECO:0000256" key="7">
    <source>
        <dbReference type="ARBA" id="ARBA00023098"/>
    </source>
</evidence>
<name>A0ABY6N4J2_9ALTE</name>
<protein>
    <recommendedName>
        <fullName evidence="14">Cholesterol oxidase</fullName>
        <ecNumber evidence="13">1.1.3.6</ecNumber>
        <ecNumber evidence="11">5.3.3.1</ecNumber>
    </recommendedName>
    <alternativeName>
        <fullName evidence="15">Cholesterol isomerase</fullName>
    </alternativeName>
</protein>
<evidence type="ECO:0000313" key="17">
    <source>
        <dbReference type="EMBL" id="UZE97046.1"/>
    </source>
</evidence>
<evidence type="ECO:0000256" key="1">
    <source>
        <dbReference type="ARBA" id="ARBA00001974"/>
    </source>
</evidence>
<comment type="similarity">
    <text evidence="2">Belongs to the GMC oxidoreductase family.</text>
</comment>
<evidence type="ECO:0000256" key="11">
    <source>
        <dbReference type="ARBA" id="ARBA00038856"/>
    </source>
</evidence>
<sequence>MNQPQNHHFDYDYIVIGSGFGGSVSALRLSEKGYKVLVIEKGKWLKAKDFPTTNWKLKKWLWLPLLKCFGLFKMTFFRHVTVLSGVGVGGGSLVYANTLPVPKKSFFESDSWKHLGNWEEELTPHYKTALTMLGATPSPRKEHGDKALQQLANNIGKEDAFEAPNVAVFFGEPGKKVPDPYFEGKGPDRVGCTFCGGCMLGCRFNAKNTLDKNYLYFAQQNGAEIKAESEVIDVREYLAGGIHGYSVDWKNSTRYFGESGTLHTKGVIFAGGVMGTIKLLLKLKETSLPRISDRLGYGIRTNSEAVIAVTTASQKKDYSEGIAIGALLHTDEHSHLETVRYSAGAGFWRLAMVPMVRGGNVISRVSKMVWQWIRHPVTSFKIATVDDWAKRTQILLFMQTLDSTLKFTRGLFGMKSRMDTGEAPTAFIPEAQDLGDKYANIIDGKPTVLLSETLLGIPTTAHILGGACMGKDASEGVIDAKHNVFGYQNLYVCDGSSISANIGVNPSLTITALTERAMSHIPAKESAE</sequence>
<dbReference type="Pfam" id="PF13450">
    <property type="entry name" value="NAD_binding_8"/>
    <property type="match status" value="1"/>
</dbReference>
<dbReference type="EMBL" id="CP100390">
    <property type="protein sequence ID" value="UZE97046.1"/>
    <property type="molecule type" value="Genomic_DNA"/>
</dbReference>
<keyword evidence="6" id="KW-0560">Oxidoreductase</keyword>
<comment type="pathway">
    <text evidence="12">Steroid metabolism; cholesterol degradation.</text>
</comment>
<keyword evidence="8" id="KW-1207">Sterol metabolism</keyword>
<evidence type="ECO:0000256" key="5">
    <source>
        <dbReference type="ARBA" id="ARBA00022827"/>
    </source>
</evidence>
<keyword evidence="7" id="KW-0443">Lipid metabolism</keyword>
<dbReference type="InterPro" id="IPR052542">
    <property type="entry name" value="Cholesterol_Oxidase"/>
</dbReference>
<evidence type="ECO:0000256" key="15">
    <source>
        <dbReference type="ARBA" id="ARBA00049778"/>
    </source>
</evidence>
<organism evidence="17 18">
    <name type="scientific">Alkalimarinus alittae</name>
    <dbReference type="NCBI Taxonomy" id="2961619"/>
    <lineage>
        <taxon>Bacteria</taxon>
        <taxon>Pseudomonadati</taxon>
        <taxon>Pseudomonadota</taxon>
        <taxon>Gammaproteobacteria</taxon>
        <taxon>Alteromonadales</taxon>
        <taxon>Alteromonadaceae</taxon>
        <taxon>Alkalimarinus</taxon>
    </lineage>
</organism>
<reference evidence="17" key="1">
    <citation type="submission" date="2022-06" db="EMBL/GenBank/DDBJ databases">
        <title>Alkalimarinus sp. nov., isolated from gut of a Alitta virens.</title>
        <authorList>
            <person name="Yang A.I."/>
            <person name="Shin N.-R."/>
        </authorList>
    </citation>
    <scope>NUCLEOTIDE SEQUENCE</scope>
    <source>
        <strain evidence="17">A2M4</strain>
    </source>
</reference>
<evidence type="ECO:0000256" key="6">
    <source>
        <dbReference type="ARBA" id="ARBA00023002"/>
    </source>
</evidence>
<evidence type="ECO:0000256" key="10">
    <source>
        <dbReference type="ARBA" id="ARBA00023235"/>
    </source>
</evidence>
<keyword evidence="4" id="KW-0285">Flavoprotein</keyword>
<dbReference type="EC" id="1.1.3.6" evidence="13"/>
<keyword evidence="9" id="KW-0753">Steroid metabolism</keyword>
<keyword evidence="3" id="KW-0153">Cholesterol metabolism</keyword>
<evidence type="ECO:0000256" key="4">
    <source>
        <dbReference type="ARBA" id="ARBA00022630"/>
    </source>
</evidence>
<evidence type="ECO:0000259" key="16">
    <source>
        <dbReference type="Pfam" id="PF05199"/>
    </source>
</evidence>
<evidence type="ECO:0000256" key="13">
    <source>
        <dbReference type="ARBA" id="ARBA00049723"/>
    </source>
</evidence>
<dbReference type="PRINTS" id="PR00411">
    <property type="entry name" value="PNDRDTASEI"/>
</dbReference>
<dbReference type="PANTHER" id="PTHR47470">
    <property type="entry name" value="CHOLESTEROL OXIDASE"/>
    <property type="match status" value="1"/>
</dbReference>
<dbReference type="Gene3D" id="3.50.50.60">
    <property type="entry name" value="FAD/NAD(P)-binding domain"/>
    <property type="match status" value="3"/>
</dbReference>
<evidence type="ECO:0000313" key="18">
    <source>
        <dbReference type="Proteomes" id="UP001163739"/>
    </source>
</evidence>
<keyword evidence="5" id="KW-0274">FAD</keyword>
<dbReference type="RefSeq" id="WP_265048527.1">
    <property type="nucleotide sequence ID" value="NZ_CP100390.1"/>
</dbReference>
<dbReference type="SUPFAM" id="SSF51905">
    <property type="entry name" value="FAD/NAD(P)-binding domain"/>
    <property type="match status" value="1"/>
</dbReference>